<dbReference type="InterPro" id="IPR043519">
    <property type="entry name" value="NT_sf"/>
</dbReference>
<organism evidence="1 2">
    <name type="scientific">Brevibacillus fluminis</name>
    <dbReference type="NCBI Taxonomy" id="511487"/>
    <lineage>
        <taxon>Bacteria</taxon>
        <taxon>Bacillati</taxon>
        <taxon>Bacillota</taxon>
        <taxon>Bacilli</taxon>
        <taxon>Bacillales</taxon>
        <taxon>Paenibacillaceae</taxon>
        <taxon>Brevibacillus</taxon>
    </lineage>
</organism>
<dbReference type="SUPFAM" id="SSF81301">
    <property type="entry name" value="Nucleotidyltransferase"/>
    <property type="match status" value="1"/>
</dbReference>
<dbReference type="RefSeq" id="WP_122918113.1">
    <property type="nucleotide sequence ID" value="NZ_RHHQ01000008.1"/>
</dbReference>
<dbReference type="Gene3D" id="3.30.460.10">
    <property type="entry name" value="Beta Polymerase, domain 2"/>
    <property type="match status" value="1"/>
</dbReference>
<protein>
    <submittedName>
        <fullName evidence="1">GrpB family protein</fullName>
    </submittedName>
</protein>
<keyword evidence="2" id="KW-1185">Reference proteome</keyword>
<dbReference type="PANTHER" id="PTHR34822">
    <property type="entry name" value="GRPB DOMAIN PROTEIN (AFU_ORTHOLOGUE AFUA_1G01530)"/>
    <property type="match status" value="1"/>
</dbReference>
<dbReference type="Proteomes" id="UP000271031">
    <property type="component" value="Unassembled WGS sequence"/>
</dbReference>
<reference evidence="1 2" key="1">
    <citation type="submission" date="2018-10" db="EMBL/GenBank/DDBJ databases">
        <title>Phylogenomics of Brevibacillus.</title>
        <authorList>
            <person name="Dunlap C."/>
        </authorList>
    </citation>
    <scope>NUCLEOTIDE SEQUENCE [LARGE SCALE GENOMIC DNA]</scope>
    <source>
        <strain evidence="1 2">JCM 15716</strain>
    </source>
</reference>
<dbReference type="InterPro" id="IPR007344">
    <property type="entry name" value="GrpB/CoaE"/>
</dbReference>
<dbReference type="AlphaFoldDB" id="A0A3M8DQQ0"/>
<comment type="caution">
    <text evidence="1">The sequence shown here is derived from an EMBL/GenBank/DDBJ whole genome shotgun (WGS) entry which is preliminary data.</text>
</comment>
<proteinExistence type="predicted"/>
<sequence>MSEKIIIVPYDESWPELFQEVGQRLRQALQEKALRIDHIGSTSIPGLAAKPIIDIQISVTDLEEVESYKGPLVQAGFVHRSDNPELTKRYFRETPGARRTHIHMRRAGSWPEQFALLFRDYLRLHPEDCLAYAELKYQLAAMYMKPHERSLYVEAKEPFIWGVMKKADKWSQEVGWQQGKSDA</sequence>
<dbReference type="EMBL" id="RHHQ01000008">
    <property type="protein sequence ID" value="RNB89859.1"/>
    <property type="molecule type" value="Genomic_DNA"/>
</dbReference>
<name>A0A3M8DQQ0_9BACL</name>
<evidence type="ECO:0000313" key="2">
    <source>
        <dbReference type="Proteomes" id="UP000271031"/>
    </source>
</evidence>
<dbReference type="Pfam" id="PF04229">
    <property type="entry name" value="GrpB"/>
    <property type="match status" value="1"/>
</dbReference>
<dbReference type="OrthoDB" id="9799092at2"/>
<gene>
    <name evidence="1" type="ORF">EDM56_11925</name>
</gene>
<evidence type="ECO:0000313" key="1">
    <source>
        <dbReference type="EMBL" id="RNB89859.1"/>
    </source>
</evidence>
<dbReference type="PANTHER" id="PTHR34822:SF1">
    <property type="entry name" value="GRPB FAMILY PROTEIN"/>
    <property type="match status" value="1"/>
</dbReference>
<accession>A0A3M8DQQ0</accession>